<sequence>MNQPKPHAPPSPPAPNAERDGPSGRPSSPKRRRTGPSPTSADLTLDSTANVETPANVPQNDSESSSIPEIQRQPLRVLEFYSGIGGMHYALKDAGIDAQIVAAFEVFDVANSVYNHNFGKGIVKQGLLEAHKPADFAKTMPICGPCLNHLADLQSPPCQPYTRQLSANQLGASDPRSKSFLYLLDVLRSLPAASRPRYLLVENVKGFDESLPATCSCARLLTSVWRAQLAVAVLSCGQAGCRVQVAEVTAAEFPEAKATAIEEEKEEQESGKNQARPLTEYLEPAKDDPQAWKDAVVWKRTPLFDIVTPSSRRSCCFTKNYTTYFEGTGSILQESDHLDVKAIWPEFLARQPAALAQIERKEPVTDVENPLLPLRLRFFSPREVANLMCFPPEFEFPKGISEKQKYRLLGNSINVLVVGKVMQFMLDMDR</sequence>
<dbReference type="GO" id="GO:0032259">
    <property type="term" value="P:methylation"/>
    <property type="evidence" value="ECO:0007669"/>
    <property type="project" value="UniProtKB-KW"/>
</dbReference>
<dbReference type="STRING" id="765915.A0A1Y2HDN7"/>
<dbReference type="PROSITE" id="PS00095">
    <property type="entry name" value="C5_MTASE_2"/>
    <property type="match status" value="1"/>
</dbReference>
<evidence type="ECO:0000313" key="9">
    <source>
        <dbReference type="EMBL" id="ORZ32655.1"/>
    </source>
</evidence>
<evidence type="ECO:0000256" key="8">
    <source>
        <dbReference type="SAM" id="MobiDB-lite"/>
    </source>
</evidence>
<evidence type="ECO:0000256" key="7">
    <source>
        <dbReference type="PROSITE-ProRule" id="PRU01016"/>
    </source>
</evidence>
<dbReference type="InterPro" id="IPR029063">
    <property type="entry name" value="SAM-dependent_MTases_sf"/>
</dbReference>
<feature type="compositionally biased region" description="Pro residues" evidence="8">
    <location>
        <begin position="1"/>
        <end position="15"/>
    </location>
</feature>
<dbReference type="Proteomes" id="UP000193411">
    <property type="component" value="Unassembled WGS sequence"/>
</dbReference>
<evidence type="ECO:0000256" key="3">
    <source>
        <dbReference type="ARBA" id="ARBA00022691"/>
    </source>
</evidence>
<evidence type="ECO:0000256" key="6">
    <source>
        <dbReference type="ARBA" id="ARBA00042810"/>
    </source>
</evidence>
<reference evidence="9 10" key="1">
    <citation type="submission" date="2016-07" db="EMBL/GenBank/DDBJ databases">
        <title>Pervasive Adenine N6-methylation of Active Genes in Fungi.</title>
        <authorList>
            <consortium name="DOE Joint Genome Institute"/>
            <person name="Mondo S.J."/>
            <person name="Dannebaum R.O."/>
            <person name="Kuo R.C."/>
            <person name="Labutti K."/>
            <person name="Haridas S."/>
            <person name="Kuo A."/>
            <person name="Salamov A."/>
            <person name="Ahrendt S.R."/>
            <person name="Lipzen A."/>
            <person name="Sullivan W."/>
            <person name="Andreopoulos W.B."/>
            <person name="Clum A."/>
            <person name="Lindquist E."/>
            <person name="Daum C."/>
            <person name="Ramamoorthy G.K."/>
            <person name="Gryganskyi A."/>
            <person name="Culley D."/>
            <person name="Magnuson J.K."/>
            <person name="James T.Y."/>
            <person name="O'Malley M.A."/>
            <person name="Stajich J.E."/>
            <person name="Spatafora J.W."/>
            <person name="Visel A."/>
            <person name="Grigoriev I.V."/>
        </authorList>
    </citation>
    <scope>NUCLEOTIDE SEQUENCE [LARGE SCALE GENOMIC DNA]</scope>
    <source>
        <strain evidence="9 10">PL171</strain>
    </source>
</reference>
<dbReference type="InterPro" id="IPR050750">
    <property type="entry name" value="C5-MTase"/>
</dbReference>
<keyword evidence="3 7" id="KW-0949">S-adenosyl-L-methionine</keyword>
<dbReference type="EMBL" id="MCFL01000043">
    <property type="protein sequence ID" value="ORZ32655.1"/>
    <property type="molecule type" value="Genomic_DNA"/>
</dbReference>
<dbReference type="Gene3D" id="3.40.50.150">
    <property type="entry name" value="Vaccinia Virus protein VP39"/>
    <property type="match status" value="1"/>
</dbReference>
<dbReference type="OrthoDB" id="414133at2759"/>
<feature type="region of interest" description="Disordered" evidence="8">
    <location>
        <begin position="1"/>
        <end position="70"/>
    </location>
</feature>
<keyword evidence="2 7" id="KW-0808">Transferase</keyword>
<dbReference type="PANTHER" id="PTHR46098:SF1">
    <property type="entry name" value="TRNA (CYTOSINE(38)-C(5))-METHYLTRANSFERASE"/>
    <property type="match status" value="1"/>
</dbReference>
<evidence type="ECO:0000313" key="10">
    <source>
        <dbReference type="Proteomes" id="UP000193411"/>
    </source>
</evidence>
<evidence type="ECO:0000256" key="2">
    <source>
        <dbReference type="ARBA" id="ARBA00022679"/>
    </source>
</evidence>
<dbReference type="PANTHER" id="PTHR46098">
    <property type="entry name" value="TRNA (CYTOSINE(38)-C(5))-METHYLTRANSFERASE"/>
    <property type="match status" value="1"/>
</dbReference>
<dbReference type="EC" id="2.1.1.204" evidence="4"/>
<dbReference type="PROSITE" id="PS51679">
    <property type="entry name" value="SAM_MT_C5"/>
    <property type="match status" value="1"/>
</dbReference>
<feature type="active site" evidence="7">
    <location>
        <position position="158"/>
    </location>
</feature>
<dbReference type="GO" id="GO:0005634">
    <property type="term" value="C:nucleus"/>
    <property type="evidence" value="ECO:0007669"/>
    <property type="project" value="TreeGrafter"/>
</dbReference>
<dbReference type="GO" id="GO:0008168">
    <property type="term" value="F:methyltransferase activity"/>
    <property type="evidence" value="ECO:0007669"/>
    <property type="project" value="UniProtKB-KW"/>
</dbReference>
<accession>A0A1Y2HDN7</accession>
<keyword evidence="1 7" id="KW-0489">Methyltransferase</keyword>
<name>A0A1Y2HDN7_9FUNG</name>
<evidence type="ECO:0000256" key="5">
    <source>
        <dbReference type="ARBA" id="ARBA00039681"/>
    </source>
</evidence>
<feature type="compositionally biased region" description="Polar residues" evidence="8">
    <location>
        <begin position="41"/>
        <end position="68"/>
    </location>
</feature>
<dbReference type="Pfam" id="PF00145">
    <property type="entry name" value="DNA_methylase"/>
    <property type="match status" value="2"/>
</dbReference>
<gene>
    <name evidence="9" type="ORF">BCR44DRAFT_1462963</name>
</gene>
<dbReference type="Gene3D" id="3.90.120.10">
    <property type="entry name" value="DNA Methylase, subunit A, domain 2"/>
    <property type="match status" value="1"/>
</dbReference>
<evidence type="ECO:0000256" key="1">
    <source>
        <dbReference type="ARBA" id="ARBA00022603"/>
    </source>
</evidence>
<organism evidence="9 10">
    <name type="scientific">Catenaria anguillulae PL171</name>
    <dbReference type="NCBI Taxonomy" id="765915"/>
    <lineage>
        <taxon>Eukaryota</taxon>
        <taxon>Fungi</taxon>
        <taxon>Fungi incertae sedis</taxon>
        <taxon>Blastocladiomycota</taxon>
        <taxon>Blastocladiomycetes</taxon>
        <taxon>Blastocladiales</taxon>
        <taxon>Catenariaceae</taxon>
        <taxon>Catenaria</taxon>
    </lineage>
</organism>
<dbReference type="InterPro" id="IPR001525">
    <property type="entry name" value="C5_MeTfrase"/>
</dbReference>
<proteinExistence type="inferred from homology"/>
<comment type="similarity">
    <text evidence="7">Belongs to the class I-like SAM-binding methyltransferase superfamily. C5-methyltransferase family.</text>
</comment>
<comment type="caution">
    <text evidence="9">The sequence shown here is derived from an EMBL/GenBank/DDBJ whole genome shotgun (WGS) entry which is preliminary data.</text>
</comment>
<dbReference type="PRINTS" id="PR00105">
    <property type="entry name" value="C5METTRFRASE"/>
</dbReference>
<protein>
    <recommendedName>
        <fullName evidence="5">tRNA (cytosine(38)-C(5))-methyltransferase</fullName>
        <ecNumber evidence="4">2.1.1.204</ecNumber>
    </recommendedName>
    <alternativeName>
        <fullName evidence="6">DNA (cytosine-5)-methyltransferase-like protein 2</fullName>
    </alternativeName>
</protein>
<keyword evidence="10" id="KW-1185">Reference proteome</keyword>
<evidence type="ECO:0000256" key="4">
    <source>
        <dbReference type="ARBA" id="ARBA00039081"/>
    </source>
</evidence>
<dbReference type="InterPro" id="IPR031303">
    <property type="entry name" value="C5_meth_CS"/>
</dbReference>
<dbReference type="SUPFAM" id="SSF53335">
    <property type="entry name" value="S-adenosyl-L-methionine-dependent methyltransferases"/>
    <property type="match status" value="1"/>
</dbReference>
<dbReference type="AlphaFoldDB" id="A0A1Y2HDN7"/>